<sequence>MSNMSEVLSSILPPAPVCAARVLAAEDGGAVTVQIGETARMAECRVLATGGEAVALCAGDDVLVWLADASGGRGVVIGKIVPYAQPDAITAPAERAARPPKLVLEAQGDIVLRNGGARLTLGRDGDVELACKRFTARGHRLLELLAPMIKLN</sequence>
<dbReference type="Proteomes" id="UP000054624">
    <property type="component" value="Unassembled WGS sequence"/>
</dbReference>
<keyword evidence="2" id="KW-1185">Reference proteome</keyword>
<dbReference type="RefSeq" id="WP_157696211.1">
    <property type="nucleotide sequence ID" value="NZ_FCOI02000020.1"/>
</dbReference>
<accession>A0A158C7P9</accession>
<protein>
    <submittedName>
        <fullName evidence="1">Uncharacterized protein</fullName>
    </submittedName>
</protein>
<dbReference type="EMBL" id="FCOI02000020">
    <property type="protein sequence ID" value="SAK77946.1"/>
    <property type="molecule type" value="Genomic_DNA"/>
</dbReference>
<reference evidence="2" key="1">
    <citation type="submission" date="2016-01" db="EMBL/GenBank/DDBJ databases">
        <authorList>
            <person name="Peeters Charlotte."/>
        </authorList>
    </citation>
    <scope>NUCLEOTIDE SEQUENCE [LARGE SCALE GENOMIC DNA]</scope>
</reference>
<evidence type="ECO:0000313" key="2">
    <source>
        <dbReference type="Proteomes" id="UP000054624"/>
    </source>
</evidence>
<dbReference type="AlphaFoldDB" id="A0A158C7P9"/>
<dbReference type="OrthoDB" id="9152695at2"/>
<organism evidence="1 2">
    <name type="scientific">Caballeronia temeraria</name>
    <dbReference type="NCBI Taxonomy" id="1777137"/>
    <lineage>
        <taxon>Bacteria</taxon>
        <taxon>Pseudomonadati</taxon>
        <taxon>Pseudomonadota</taxon>
        <taxon>Betaproteobacteria</taxon>
        <taxon>Burkholderiales</taxon>
        <taxon>Burkholderiaceae</taxon>
        <taxon>Caballeronia</taxon>
    </lineage>
</organism>
<proteinExistence type="predicted"/>
<dbReference type="STRING" id="1777137.AWB76_05178"/>
<name>A0A158C7P9_9BURK</name>
<evidence type="ECO:0000313" key="1">
    <source>
        <dbReference type="EMBL" id="SAK77946.1"/>
    </source>
</evidence>
<gene>
    <name evidence="1" type="ORF">AWB76_05178</name>
</gene>